<keyword evidence="2" id="KW-0677">Repeat</keyword>
<dbReference type="PROSITE" id="PS51450">
    <property type="entry name" value="LRR"/>
    <property type="match status" value="1"/>
</dbReference>
<evidence type="ECO:0000256" key="3">
    <source>
        <dbReference type="SAM" id="MobiDB-lite"/>
    </source>
</evidence>
<comment type="caution">
    <text evidence="4">The sequence shown here is derived from an EMBL/GenBank/DDBJ whole genome shotgun (WGS) entry which is preliminary data.</text>
</comment>
<gene>
    <name evidence="4" type="ORF">Ocin01_03979</name>
</gene>
<dbReference type="Gene3D" id="3.80.10.10">
    <property type="entry name" value="Ribonuclease Inhibitor"/>
    <property type="match status" value="1"/>
</dbReference>
<dbReference type="Pfam" id="PF12799">
    <property type="entry name" value="LRR_4"/>
    <property type="match status" value="1"/>
</dbReference>
<keyword evidence="1" id="KW-0433">Leucine-rich repeat</keyword>
<proteinExistence type="predicted"/>
<evidence type="ECO:0000313" key="4">
    <source>
        <dbReference type="EMBL" id="ODN02722.1"/>
    </source>
</evidence>
<feature type="region of interest" description="Disordered" evidence="3">
    <location>
        <begin position="134"/>
        <end position="155"/>
    </location>
</feature>
<accession>A0A1D2NBU9</accession>
<dbReference type="Proteomes" id="UP000094527">
    <property type="component" value="Unassembled WGS sequence"/>
</dbReference>
<organism evidence="4 5">
    <name type="scientific">Orchesella cincta</name>
    <name type="common">Springtail</name>
    <name type="synonym">Podura cincta</name>
    <dbReference type="NCBI Taxonomy" id="48709"/>
    <lineage>
        <taxon>Eukaryota</taxon>
        <taxon>Metazoa</taxon>
        <taxon>Ecdysozoa</taxon>
        <taxon>Arthropoda</taxon>
        <taxon>Hexapoda</taxon>
        <taxon>Collembola</taxon>
        <taxon>Entomobryomorpha</taxon>
        <taxon>Entomobryoidea</taxon>
        <taxon>Orchesellidae</taxon>
        <taxon>Orchesellinae</taxon>
        <taxon>Orchesella</taxon>
    </lineage>
</organism>
<feature type="compositionally biased region" description="Basic and acidic residues" evidence="3">
    <location>
        <begin position="1"/>
        <end position="13"/>
    </location>
</feature>
<evidence type="ECO:0000256" key="1">
    <source>
        <dbReference type="ARBA" id="ARBA00022614"/>
    </source>
</evidence>
<dbReference type="OrthoDB" id="1517790at2759"/>
<dbReference type="SUPFAM" id="SSF52058">
    <property type="entry name" value="L domain-like"/>
    <property type="match status" value="1"/>
</dbReference>
<feature type="compositionally biased region" description="Polar residues" evidence="3">
    <location>
        <begin position="89"/>
        <end position="100"/>
    </location>
</feature>
<dbReference type="EMBL" id="LJIJ01000098">
    <property type="protein sequence ID" value="ODN02722.1"/>
    <property type="molecule type" value="Genomic_DNA"/>
</dbReference>
<protein>
    <submittedName>
        <fullName evidence="4">Leucine-rich repeat-containing protein 9</fullName>
    </submittedName>
</protein>
<reference evidence="4 5" key="1">
    <citation type="journal article" date="2016" name="Genome Biol. Evol.">
        <title>Gene Family Evolution Reflects Adaptation to Soil Environmental Stressors in the Genome of the Collembolan Orchesella cincta.</title>
        <authorList>
            <person name="Faddeeva-Vakhrusheva A."/>
            <person name="Derks M.F."/>
            <person name="Anvar S.Y."/>
            <person name="Agamennone V."/>
            <person name="Suring W."/>
            <person name="Smit S."/>
            <person name="van Straalen N.M."/>
            <person name="Roelofs D."/>
        </authorList>
    </citation>
    <scope>NUCLEOTIDE SEQUENCE [LARGE SCALE GENOMIC DNA]</scope>
    <source>
        <tissue evidence="4">Mixed pool</tissue>
    </source>
</reference>
<sequence length="484" mass="55319">MTDFTRGKDTDRNRKGRQNYFSSESSDVSDTEDKSGDGDKSSRKSSDFRLEFQSKRRNEKSPGRTVLLSTKSESKDRVLHMQEKDRNNNLETSISNSSLTGDDAPCGSGRSIEIFFGDFTNFGNFYQALSYTDENNSSNNAKQEPPISDKDSQGAMKNVKNSVNPFLVKKLCLVGHPLESFRGINNFKRLLEAWVTNCTIRELRTRDLEGLQFLQRLYAFGCSLEKVDPLRLDNLRILWLSGNRLTSLSFLNHGLPCLQELNFKMRANASCQRMPMRELSIVDPMYGKCPVACLCDSRPIIISSIKNISVLNGKKITADEINITKEYIRQRCMYYYCNSVAAKSSHVALRNATIVSVYKQLENIGDRIMELLTFMAQTEYQISTIQAFSKSKALVKDEMQKVHRRIADLRMWAVVTIERFETVIHINRWEQEVEEWIKWIEYQSYGSIQAYVAHSVLDLASSKDVENIRATIHQLISGLSCSKP</sequence>
<feature type="compositionally biased region" description="Basic and acidic residues" evidence="3">
    <location>
        <begin position="72"/>
        <end position="88"/>
    </location>
</feature>
<name>A0A1D2NBU9_ORCCI</name>
<dbReference type="STRING" id="48709.A0A1D2NBU9"/>
<evidence type="ECO:0000256" key="2">
    <source>
        <dbReference type="ARBA" id="ARBA00022737"/>
    </source>
</evidence>
<dbReference type="InterPro" id="IPR025875">
    <property type="entry name" value="Leu-rich_rpt_4"/>
</dbReference>
<feature type="region of interest" description="Disordered" evidence="3">
    <location>
        <begin position="1"/>
        <end position="103"/>
    </location>
</feature>
<dbReference type="InterPro" id="IPR001611">
    <property type="entry name" value="Leu-rich_rpt"/>
</dbReference>
<keyword evidence="5" id="KW-1185">Reference proteome</keyword>
<feature type="compositionally biased region" description="Basic and acidic residues" evidence="3">
    <location>
        <begin position="31"/>
        <end position="62"/>
    </location>
</feature>
<dbReference type="InterPro" id="IPR032675">
    <property type="entry name" value="LRR_dom_sf"/>
</dbReference>
<dbReference type="AlphaFoldDB" id="A0A1D2NBU9"/>
<evidence type="ECO:0000313" key="5">
    <source>
        <dbReference type="Proteomes" id="UP000094527"/>
    </source>
</evidence>